<keyword evidence="7 8" id="KW-0670">Pyruvate</keyword>
<feature type="domain" description="Dehydrogenase E1 component" evidence="9">
    <location>
        <begin position="15"/>
        <end position="313"/>
    </location>
</feature>
<evidence type="ECO:0000256" key="4">
    <source>
        <dbReference type="ARBA" id="ARBA00014159"/>
    </source>
</evidence>
<dbReference type="InterPro" id="IPR017597">
    <property type="entry name" value="Pyrv_DH_E1_asu_subgrp-y"/>
</dbReference>
<evidence type="ECO:0000256" key="5">
    <source>
        <dbReference type="ARBA" id="ARBA00023002"/>
    </source>
</evidence>
<dbReference type="AlphaFoldDB" id="A0A4V1CBY5"/>
<keyword evidence="11" id="KW-1185">Reference proteome</keyword>
<comment type="subunit">
    <text evidence="2 8">Heterodimer of an alpha and a beta chain.</text>
</comment>
<dbReference type="InterPro" id="IPR050642">
    <property type="entry name" value="PDH_E1_Alpha_Subunit"/>
</dbReference>
<comment type="cofactor">
    <cofactor evidence="1 8">
        <name>thiamine diphosphate</name>
        <dbReference type="ChEBI" id="CHEBI:58937"/>
    </cofactor>
</comment>
<dbReference type="EMBL" id="CP038810">
    <property type="protein sequence ID" value="QBZ97604.1"/>
    <property type="molecule type" value="Genomic_DNA"/>
</dbReference>
<keyword evidence="6 8" id="KW-0786">Thiamine pyrophosphate</keyword>
<keyword evidence="5 8" id="KW-0560">Oxidoreductase</keyword>
<dbReference type="FunFam" id="3.40.50.970:FF:000013">
    <property type="entry name" value="Pyruvate dehydrogenase E1 component subunit alpha"/>
    <property type="match status" value="1"/>
</dbReference>
<reference evidence="10 11" key="1">
    <citation type="submission" date="2019-04" db="EMBL/GenBank/DDBJ databases">
        <title>Flavobacterium sp. GS03.</title>
        <authorList>
            <person name="Kim H."/>
        </authorList>
    </citation>
    <scope>NUCLEOTIDE SEQUENCE [LARGE SCALE GENOMIC DNA]</scope>
    <source>
        <strain evidence="10 11">GS03</strain>
    </source>
</reference>
<name>A0A4V1CBY5_9FLAO</name>
<evidence type="ECO:0000256" key="6">
    <source>
        <dbReference type="ARBA" id="ARBA00023052"/>
    </source>
</evidence>
<evidence type="ECO:0000259" key="9">
    <source>
        <dbReference type="Pfam" id="PF00676"/>
    </source>
</evidence>
<dbReference type="Gene3D" id="3.40.50.970">
    <property type="match status" value="1"/>
</dbReference>
<evidence type="ECO:0000256" key="1">
    <source>
        <dbReference type="ARBA" id="ARBA00001964"/>
    </source>
</evidence>
<sequence>MKEVTKEVYLKWYEDMLLWRKFEDKLAALYIQQKVRGFLHLYNGQEAVLAGALHAMNLGGKDKMITAYRNHVQPIGMGVDPRKVMAELLGKVTGTSKGMGGSMHIFSKEHGFYGGHGIVGAQIPVGAGMAFADKYFETGGVTLTYFGDGAARQGSLHEAFNMAMLWKLPVVFICENNGYAMGTSVERTANHTDIWKLGLGYEMPCGPVDGMNPVKVAEAMHEAMERARRGDGPTFLEMKTYRYRGHSMSDAQLYRSKDEVEEYRKIDPITQVLDIIKEKNYATDAEIEIIDERVKDLVEECATFAEESPFPEVQQLYDVVYEQENYPFIPHRL</sequence>
<dbReference type="OrthoDB" id="9766715at2"/>
<dbReference type="GO" id="GO:0006086">
    <property type="term" value="P:pyruvate decarboxylation to acetyl-CoA"/>
    <property type="evidence" value="ECO:0007669"/>
    <property type="project" value="InterPro"/>
</dbReference>
<dbReference type="KEGG" id="fsn:GS03_01101"/>
<dbReference type="RefSeq" id="WP_136151555.1">
    <property type="nucleotide sequence ID" value="NZ_CP038810.1"/>
</dbReference>
<gene>
    <name evidence="10" type="primary">acoA</name>
    <name evidence="8" type="synonym">pdhA</name>
    <name evidence="10" type="ORF">GS03_01101</name>
</gene>
<comment type="function">
    <text evidence="8">The pyruvate dehydrogenase complex catalyzes the overall conversion of pyruvate to acetyl-CoA and CO(2).</text>
</comment>
<dbReference type="EC" id="1.2.4.1" evidence="3 8"/>
<organism evidence="10 11">
    <name type="scientific">Flavobacterium sangjuense</name>
    <dbReference type="NCBI Taxonomy" id="2518177"/>
    <lineage>
        <taxon>Bacteria</taxon>
        <taxon>Pseudomonadati</taxon>
        <taxon>Bacteroidota</taxon>
        <taxon>Flavobacteriia</taxon>
        <taxon>Flavobacteriales</taxon>
        <taxon>Flavobacteriaceae</taxon>
        <taxon>Flavobacterium</taxon>
    </lineage>
</organism>
<dbReference type="InterPro" id="IPR001017">
    <property type="entry name" value="DH_E1"/>
</dbReference>
<dbReference type="SUPFAM" id="SSF52518">
    <property type="entry name" value="Thiamin diphosphate-binding fold (THDP-binding)"/>
    <property type="match status" value="1"/>
</dbReference>
<evidence type="ECO:0000256" key="3">
    <source>
        <dbReference type="ARBA" id="ARBA00012281"/>
    </source>
</evidence>
<dbReference type="Proteomes" id="UP000296862">
    <property type="component" value="Chromosome"/>
</dbReference>
<protein>
    <recommendedName>
        <fullName evidence="4 8">Pyruvate dehydrogenase E1 component subunit alpha</fullName>
        <ecNumber evidence="3 8">1.2.4.1</ecNumber>
    </recommendedName>
</protein>
<dbReference type="GO" id="GO:0004739">
    <property type="term" value="F:pyruvate dehydrogenase (acetyl-transferring) activity"/>
    <property type="evidence" value="ECO:0007669"/>
    <property type="project" value="UniProtKB-UniRule"/>
</dbReference>
<dbReference type="Pfam" id="PF00676">
    <property type="entry name" value="E1_dh"/>
    <property type="match status" value="1"/>
</dbReference>
<dbReference type="InterPro" id="IPR029061">
    <property type="entry name" value="THDP-binding"/>
</dbReference>
<evidence type="ECO:0000256" key="7">
    <source>
        <dbReference type="ARBA" id="ARBA00023317"/>
    </source>
</evidence>
<dbReference type="PANTHER" id="PTHR11516">
    <property type="entry name" value="PYRUVATE DEHYDROGENASE E1 COMPONENT, ALPHA SUBUNIT BACTERIAL AND ORGANELLAR"/>
    <property type="match status" value="1"/>
</dbReference>
<accession>A0A4V1CBY5</accession>
<comment type="catalytic activity">
    <reaction evidence="8">
        <text>N(6)-[(R)-lipoyl]-L-lysyl-[protein] + pyruvate + H(+) = N(6)-[(R)-S(8)-acetyldihydrolipoyl]-L-lysyl-[protein] + CO2</text>
        <dbReference type="Rhea" id="RHEA:19189"/>
        <dbReference type="Rhea" id="RHEA-COMP:10474"/>
        <dbReference type="Rhea" id="RHEA-COMP:10478"/>
        <dbReference type="ChEBI" id="CHEBI:15361"/>
        <dbReference type="ChEBI" id="CHEBI:15378"/>
        <dbReference type="ChEBI" id="CHEBI:16526"/>
        <dbReference type="ChEBI" id="CHEBI:83099"/>
        <dbReference type="ChEBI" id="CHEBI:83111"/>
        <dbReference type="EC" id="1.2.4.1"/>
    </reaction>
</comment>
<dbReference type="PANTHER" id="PTHR11516:SF60">
    <property type="entry name" value="PYRUVATE DEHYDROGENASE E1 COMPONENT SUBUNIT ALPHA"/>
    <property type="match status" value="1"/>
</dbReference>
<dbReference type="CDD" id="cd02000">
    <property type="entry name" value="TPP_E1_PDC_ADC_BCADC"/>
    <property type="match status" value="1"/>
</dbReference>
<evidence type="ECO:0000256" key="2">
    <source>
        <dbReference type="ARBA" id="ARBA00011870"/>
    </source>
</evidence>
<evidence type="ECO:0000313" key="11">
    <source>
        <dbReference type="Proteomes" id="UP000296862"/>
    </source>
</evidence>
<dbReference type="NCBIfam" id="TIGR03182">
    <property type="entry name" value="PDH_E1_alph_y"/>
    <property type="match status" value="1"/>
</dbReference>
<evidence type="ECO:0000313" key="10">
    <source>
        <dbReference type="EMBL" id="QBZ97604.1"/>
    </source>
</evidence>
<proteinExistence type="predicted"/>
<evidence type="ECO:0000256" key="8">
    <source>
        <dbReference type="RuleBase" id="RU361139"/>
    </source>
</evidence>